<dbReference type="SUPFAM" id="SSF47175">
    <property type="entry name" value="Cytochromes"/>
    <property type="match status" value="1"/>
</dbReference>
<proteinExistence type="predicted"/>
<gene>
    <name evidence="1" type="ORF">SAMN05421761_103262</name>
</gene>
<dbReference type="RefSeq" id="WP_076499226.1">
    <property type="nucleotide sequence ID" value="NZ_FTOP01000003.1"/>
</dbReference>
<dbReference type="GO" id="GO:0022900">
    <property type="term" value="P:electron transport chain"/>
    <property type="evidence" value="ECO:0007669"/>
    <property type="project" value="InterPro"/>
</dbReference>
<dbReference type="Proteomes" id="UP000186026">
    <property type="component" value="Unassembled WGS sequence"/>
</dbReference>
<evidence type="ECO:0008006" key="3">
    <source>
        <dbReference type="Google" id="ProtNLM"/>
    </source>
</evidence>
<dbReference type="GO" id="GO:0020037">
    <property type="term" value="F:heme binding"/>
    <property type="evidence" value="ECO:0007669"/>
    <property type="project" value="InterPro"/>
</dbReference>
<dbReference type="OrthoDB" id="982229at2"/>
<keyword evidence="2" id="KW-1185">Reference proteome</keyword>
<accession>A0A1N7LE32</accession>
<organism evidence="1 2">
    <name type="scientific">Belliella pelovolcani</name>
    <dbReference type="NCBI Taxonomy" id="529505"/>
    <lineage>
        <taxon>Bacteria</taxon>
        <taxon>Pseudomonadati</taxon>
        <taxon>Bacteroidota</taxon>
        <taxon>Cytophagia</taxon>
        <taxon>Cytophagales</taxon>
        <taxon>Cyclobacteriaceae</taxon>
        <taxon>Belliella</taxon>
    </lineage>
</organism>
<dbReference type="AlphaFoldDB" id="A0A1N7LE32"/>
<sequence>MRKIQFLFLFALGLLISCQKEENKKETIQYPNQDAPLALLMREMFLDMEEMKEGIVEGKKIKSYLEKHKELLTAKPTDAKVKTEQFNTMGMAYLANLRTLEESSEDALLDNYKSVVSTCLACHTSYCPGPVKRINLLKLE</sequence>
<dbReference type="GO" id="GO:0009055">
    <property type="term" value="F:electron transfer activity"/>
    <property type="evidence" value="ECO:0007669"/>
    <property type="project" value="InterPro"/>
</dbReference>
<dbReference type="EMBL" id="FTOP01000003">
    <property type="protein sequence ID" value="SIS72102.1"/>
    <property type="molecule type" value="Genomic_DNA"/>
</dbReference>
<evidence type="ECO:0000313" key="1">
    <source>
        <dbReference type="EMBL" id="SIS72102.1"/>
    </source>
</evidence>
<dbReference type="STRING" id="529505.SAMN05421761_103262"/>
<reference evidence="2" key="1">
    <citation type="submission" date="2017-01" db="EMBL/GenBank/DDBJ databases">
        <authorList>
            <person name="Varghese N."/>
            <person name="Submissions S."/>
        </authorList>
    </citation>
    <scope>NUCLEOTIDE SEQUENCE [LARGE SCALE GENOMIC DNA]</scope>
    <source>
        <strain evidence="2">DSM 46698</strain>
    </source>
</reference>
<dbReference type="GO" id="GO:0005506">
    <property type="term" value="F:iron ion binding"/>
    <property type="evidence" value="ECO:0007669"/>
    <property type="project" value="InterPro"/>
</dbReference>
<name>A0A1N7LE32_9BACT</name>
<evidence type="ECO:0000313" key="2">
    <source>
        <dbReference type="Proteomes" id="UP000186026"/>
    </source>
</evidence>
<dbReference type="PROSITE" id="PS51257">
    <property type="entry name" value="PROKAR_LIPOPROTEIN"/>
    <property type="match status" value="1"/>
</dbReference>
<dbReference type="InterPro" id="IPR010980">
    <property type="entry name" value="Cyt_c/b562"/>
</dbReference>
<protein>
    <recommendedName>
        <fullName evidence="3">Cytochrome C</fullName>
    </recommendedName>
</protein>